<dbReference type="InterPro" id="IPR000195">
    <property type="entry name" value="Rab-GAP-TBC_dom"/>
</dbReference>
<feature type="compositionally biased region" description="Basic and acidic residues" evidence="1">
    <location>
        <begin position="406"/>
        <end position="418"/>
    </location>
</feature>
<dbReference type="Gene3D" id="1.10.472.80">
    <property type="entry name" value="Ypt/Rab-GAP domain of gyp1p, domain 3"/>
    <property type="match status" value="1"/>
</dbReference>
<feature type="region of interest" description="Disordered" evidence="1">
    <location>
        <begin position="20"/>
        <end position="40"/>
    </location>
</feature>
<feature type="domain" description="Rab-GAP TBC" evidence="2">
    <location>
        <begin position="633"/>
        <end position="826"/>
    </location>
</feature>
<dbReference type="Pfam" id="PF00566">
    <property type="entry name" value="RabGAP-TBC"/>
    <property type="match status" value="1"/>
</dbReference>
<dbReference type="FunFam" id="1.10.472.80:FF:000055">
    <property type="entry name" value="TBC domain-containing protein C1778.09"/>
    <property type="match status" value="1"/>
</dbReference>
<dbReference type="InterPro" id="IPR050302">
    <property type="entry name" value="Rab_GAP_TBC_domain"/>
</dbReference>
<dbReference type="SUPFAM" id="SSF47923">
    <property type="entry name" value="Ypt/Rab-GAP domain of gyp1p"/>
    <property type="match status" value="2"/>
</dbReference>
<dbReference type="FunFam" id="1.10.8.270:FF:000023">
    <property type="entry name" value="TBC domain-containing protein C1778.09"/>
    <property type="match status" value="1"/>
</dbReference>
<dbReference type="EMBL" id="CALLCH030000017">
    <property type="protein sequence ID" value="CAI4218212.1"/>
    <property type="molecule type" value="Genomic_DNA"/>
</dbReference>
<dbReference type="InterPro" id="IPR035969">
    <property type="entry name" value="Rab-GAP_TBC_sf"/>
</dbReference>
<accession>A0A9P1H7K1</accession>
<gene>
    <name evidence="3" type="ORF">PPNO1_LOCUS7804</name>
</gene>
<evidence type="ECO:0000256" key="1">
    <source>
        <dbReference type="SAM" id="MobiDB-lite"/>
    </source>
</evidence>
<proteinExistence type="predicted"/>
<comment type="caution">
    <text evidence="3">The sequence shown here is derived from an EMBL/GenBank/DDBJ whole genome shotgun (WGS) entry which is preliminary data.</text>
</comment>
<feature type="compositionally biased region" description="Low complexity" evidence="1">
    <location>
        <begin position="834"/>
        <end position="844"/>
    </location>
</feature>
<feature type="region of interest" description="Disordered" evidence="1">
    <location>
        <begin position="57"/>
        <end position="90"/>
    </location>
</feature>
<dbReference type="PANTHER" id="PTHR47219:SF9">
    <property type="entry name" value="GTPASE ACTIVATING PROTEIN AND CENTROSOME-ASSOCIATED, ISOFORM B"/>
    <property type="match status" value="1"/>
</dbReference>
<dbReference type="PANTHER" id="PTHR47219">
    <property type="entry name" value="RAB GTPASE-ACTIVATING PROTEIN 1-LIKE"/>
    <property type="match status" value="1"/>
</dbReference>
<feature type="compositionally biased region" description="Pro residues" evidence="1">
    <location>
        <begin position="22"/>
        <end position="31"/>
    </location>
</feature>
<dbReference type="Proteomes" id="UP000838763">
    <property type="component" value="Unassembled WGS sequence"/>
</dbReference>
<feature type="region of interest" description="Disordered" evidence="1">
    <location>
        <begin position="474"/>
        <end position="496"/>
    </location>
</feature>
<evidence type="ECO:0000259" key="2">
    <source>
        <dbReference type="PROSITE" id="PS50086"/>
    </source>
</evidence>
<dbReference type="OrthoDB" id="294251at2759"/>
<feature type="compositionally biased region" description="Basic and acidic residues" evidence="1">
    <location>
        <begin position="845"/>
        <end position="854"/>
    </location>
</feature>
<feature type="region of interest" description="Disordered" evidence="1">
    <location>
        <begin position="831"/>
        <end position="854"/>
    </location>
</feature>
<dbReference type="GO" id="GO:0005096">
    <property type="term" value="F:GTPase activator activity"/>
    <property type="evidence" value="ECO:0007669"/>
    <property type="project" value="TreeGrafter"/>
</dbReference>
<sequence>MPFRDESNLVAFRYEQTVQAQPPIPIPAPRHPPARSGSASLRTISSNPAMSFFMSGQTPPMPPAEEHPALRSDFSSTTDSGDEWKRDSVAPSASSATTIYEEELDTPILYDKELGLELETSSHPATSPAITQSPTLIESPVVLDEDSALAIKELLAARRFECDGPDDDGKAPLVARQLHPRAAPPPPLSPKALRPQDPVRASSELSQPPQSPKSPTTSQRRLGRGFSFRVGSSTRLKKRSMVEMATPLEMGIDGASSTPKQPGQSFPNLEATSDMTDNDSTSAIEHAAAVPDSKTIASRPTTSPAHTTAIPTAIDATAPATSTTPTTATTTAISAASDDASPPNPDAATSDEPPPAIPRVRVLPADVERESLKVRSLYEAGDAFNWELGAPPSSSGQRLAPTPEDPVQKDSLDTREPEAGLSLPVLPQRTSISAESSVPPPPELVRLEYELAGGAEDWQDIDGADVDRYGFIRPRPQHTAGSLADNPGRRGRATSRRRNFLTTRDPSELNSARVPGRKVSARSLHTQASELSVASRRSSFSTLRQAANLLPHNRDRRRADEAGEMLTHAPGITHIAEDENADVLSETLKQKEWERAEKWRRMAKVIKKGNDGEGMEFEFDPKNPKLVDRTWKGIPDCWRGAAWYSFLASSARADPNAPSEEQLVAEFSRLQSEPCEYDGQIDLDVPRTISQHIMFRRRYRGGQRLLFRVLRAVALYFPDIGYVQGMASLAATLLCYFDEERAFVMMARMWQLRGLSELYSAGFENLLACLSDLETRWLAGKDVATKLSELGIDATAFGTRWYLTLFNLSIPFPAQLRVWDVFLLLGKPAPSPAPNTAAASSSKMDSGKGKSKNDDAATAHLDVLHASATALMDALSETILDSDFDNAMKVLTSWIPVKDEDLLMKVARAELKQSGKHKKKKPKTQQG</sequence>
<dbReference type="AlphaFoldDB" id="A0A9P1H7K1"/>
<dbReference type="SMART" id="SM00164">
    <property type="entry name" value="TBC"/>
    <property type="match status" value="1"/>
</dbReference>
<name>A0A9P1H7K1_9PEZI</name>
<dbReference type="Gene3D" id="1.10.8.270">
    <property type="entry name" value="putative rabgap domain of human tbc1 domain family member 14 like domains"/>
    <property type="match status" value="1"/>
</dbReference>
<organism evidence="3 4">
    <name type="scientific">Parascedosporium putredinis</name>
    <dbReference type="NCBI Taxonomy" id="1442378"/>
    <lineage>
        <taxon>Eukaryota</taxon>
        <taxon>Fungi</taxon>
        <taxon>Dikarya</taxon>
        <taxon>Ascomycota</taxon>
        <taxon>Pezizomycotina</taxon>
        <taxon>Sordariomycetes</taxon>
        <taxon>Hypocreomycetidae</taxon>
        <taxon>Microascales</taxon>
        <taxon>Microascaceae</taxon>
        <taxon>Parascedosporium</taxon>
    </lineage>
</organism>
<reference evidence="3" key="1">
    <citation type="submission" date="2022-11" db="EMBL/GenBank/DDBJ databases">
        <authorList>
            <person name="Scott C."/>
            <person name="Bruce N."/>
        </authorList>
    </citation>
    <scope>NUCLEOTIDE SEQUENCE</scope>
</reference>
<feature type="compositionally biased region" description="Low complexity" evidence="1">
    <location>
        <begin position="300"/>
        <end position="351"/>
    </location>
</feature>
<evidence type="ECO:0000313" key="3">
    <source>
        <dbReference type="EMBL" id="CAI4218212.1"/>
    </source>
</evidence>
<protein>
    <recommendedName>
        <fullName evidence="2">Rab-GAP TBC domain-containing protein</fullName>
    </recommendedName>
</protein>
<evidence type="ECO:0000313" key="4">
    <source>
        <dbReference type="Proteomes" id="UP000838763"/>
    </source>
</evidence>
<feature type="region of interest" description="Disordered" evidence="1">
    <location>
        <begin position="177"/>
        <end position="364"/>
    </location>
</feature>
<dbReference type="GO" id="GO:0031267">
    <property type="term" value="F:small GTPase binding"/>
    <property type="evidence" value="ECO:0007669"/>
    <property type="project" value="TreeGrafter"/>
</dbReference>
<keyword evidence="4" id="KW-1185">Reference proteome</keyword>
<feature type="region of interest" description="Disordered" evidence="1">
    <location>
        <begin position="385"/>
        <end position="423"/>
    </location>
</feature>
<feature type="compositionally biased region" description="Polar residues" evidence="1">
    <location>
        <begin position="255"/>
        <end position="283"/>
    </location>
</feature>
<dbReference type="PROSITE" id="PS50086">
    <property type="entry name" value="TBC_RABGAP"/>
    <property type="match status" value="1"/>
</dbReference>